<dbReference type="RefSeq" id="WP_213368213.1">
    <property type="nucleotide sequence ID" value="NZ_QTKX01000001.1"/>
</dbReference>
<proteinExistence type="predicted"/>
<name>A0A944GWH0_9BACI</name>
<protein>
    <recommendedName>
        <fullName evidence="1">YpoC-like domain-containing protein</fullName>
    </recommendedName>
</protein>
<evidence type="ECO:0000313" key="3">
    <source>
        <dbReference type="Proteomes" id="UP000761411"/>
    </source>
</evidence>
<feature type="domain" description="YpoC-like" evidence="1">
    <location>
        <begin position="13"/>
        <end position="116"/>
    </location>
</feature>
<organism evidence="2 3">
    <name type="scientific">Mesobacillus boroniphilus</name>
    <dbReference type="NCBI Taxonomy" id="308892"/>
    <lineage>
        <taxon>Bacteria</taxon>
        <taxon>Bacillati</taxon>
        <taxon>Bacillota</taxon>
        <taxon>Bacilli</taxon>
        <taxon>Bacillales</taxon>
        <taxon>Bacillaceae</taxon>
        <taxon>Mesobacillus</taxon>
    </lineage>
</organism>
<comment type="caution">
    <text evidence="2">The sequence shown here is derived from an EMBL/GenBank/DDBJ whole genome shotgun (WGS) entry which is preliminary data.</text>
</comment>
<dbReference type="InterPro" id="IPR048427">
    <property type="entry name" value="YpoC"/>
</dbReference>
<sequence>MDRIDSFSQDRDQAVERVLGEWKQCKENLATHFKNRNSEKALPLMERGIDLFEQFLFLSNSLNDDLYAIKDCKIKPVNVEERLDFIVSRPKLFHSYKQLAELFAEQEKQFAKQAVLYGAKNKRPD</sequence>
<dbReference type="Pfam" id="PF21747">
    <property type="entry name" value="YpoC"/>
    <property type="match status" value="1"/>
</dbReference>
<reference evidence="2 3" key="1">
    <citation type="journal article" date="2021" name="Microorganisms">
        <title>Bacterial Dimethylsulfoniopropionate Biosynthesis in the East China Sea.</title>
        <authorList>
            <person name="Liu J."/>
            <person name="Zhang Y."/>
            <person name="Liu J."/>
            <person name="Zhong H."/>
            <person name="Williams B.T."/>
            <person name="Zheng Y."/>
            <person name="Curson A.R.J."/>
            <person name="Sun C."/>
            <person name="Sun H."/>
            <person name="Song D."/>
            <person name="Wagner Mackenzie B."/>
            <person name="Bermejo Martinez A."/>
            <person name="Todd J.D."/>
            <person name="Zhang X.H."/>
        </authorList>
    </citation>
    <scope>NUCLEOTIDE SEQUENCE [LARGE SCALE GENOMIC DNA]</scope>
    <source>
        <strain evidence="2 3">ESS08</strain>
    </source>
</reference>
<gene>
    <name evidence="2" type="ORF">DYI25_09420</name>
</gene>
<dbReference type="AlphaFoldDB" id="A0A944GWH0"/>
<evidence type="ECO:0000313" key="2">
    <source>
        <dbReference type="EMBL" id="MBS8264654.1"/>
    </source>
</evidence>
<dbReference type="EMBL" id="QTKX01000001">
    <property type="protein sequence ID" value="MBS8264654.1"/>
    <property type="molecule type" value="Genomic_DNA"/>
</dbReference>
<evidence type="ECO:0000259" key="1">
    <source>
        <dbReference type="Pfam" id="PF21747"/>
    </source>
</evidence>
<accession>A0A944GWH0</accession>
<keyword evidence="3" id="KW-1185">Reference proteome</keyword>
<dbReference type="Proteomes" id="UP000761411">
    <property type="component" value="Unassembled WGS sequence"/>
</dbReference>